<feature type="compositionally biased region" description="Basic and acidic residues" evidence="1">
    <location>
        <begin position="370"/>
        <end position="379"/>
    </location>
</feature>
<accession>A0A8H3H6F2</accession>
<gene>
    <name evidence="2" type="ORF">RDB_LOCUS95550</name>
</gene>
<reference evidence="2" key="1">
    <citation type="submission" date="2021-01" db="EMBL/GenBank/DDBJ databases">
        <authorList>
            <person name="Kaushik A."/>
        </authorList>
    </citation>
    <scope>NUCLEOTIDE SEQUENCE</scope>
    <source>
        <strain evidence="2">AG6-10EEA</strain>
    </source>
</reference>
<feature type="compositionally biased region" description="Basic and acidic residues" evidence="1">
    <location>
        <begin position="775"/>
        <end position="793"/>
    </location>
</feature>
<evidence type="ECO:0000313" key="3">
    <source>
        <dbReference type="Proteomes" id="UP000663853"/>
    </source>
</evidence>
<name>A0A8H3H6F2_9AGAM</name>
<sequence>MGDTVPINIQTGRAASLSQAAESLAKAAAKLSEAARAMSLVAGALSKGNLAKSSGVKELDGKSPQPNRPDAAPSNDSAPTEDEGAGLPQPYRLLLDDEADVLLVLCSLAYDLPKVVCYFACGAPSLKVYKSLIDGVAETKAIIPDPPGQSTLDLCLDKFLKERRSIILLSETDIPSSQATEASGYAVIHVGWPANKRQYVAQRRAHHASTNIMLAYLGDKDLYSSGSGIMSQTIAWPGDTEGFRASVDIIRPLFEEKLSEVSFEMKEEIYLDWIHLHSSQGSRSISSWSPSELVNRANRFILGPLAYRSPGSLAQRSTLQTPLADLLPEVSPEFVTQHALQPAVDEGLLRVETDAGVDDTHEPNSNSADRSAEDTRIRVPSENPQSPSLYQAPVGGLSNAVFVPVAIGPPRLPVNFELVTGQTYFALEEEFDSIPLIYFMSMRFKKVILFLEGPMLKSYKSLFNRFMKQQILILRYNGDSSAIEETSREFVTSVSPSILLIDHTINALPSALQRYAIGCWVYWAHDFNIETAKSIRLGINCAAASIIIPASRRDKLVAGISGFKEHPQSLLILSRNEYSPLEPARSIIRSVLSAGGSEVRGLYNTRIISLRVDNGQEIRSVHEAVRLANHYAARVLLHGSLEDGSKIFPPVAQRPWLSQVVVNHHNLQPAVHAGLLSVKMSHAYYVMAVNALGMSKRSRQLQLHQSETKLLTSLADAADALSQAAAILAAAARATVKAFSGETQRPESPEENQGINPGRGSDVDSEIVPSNKVDSGTHGRQDLDTGGREEEHSSPITGDEDGADIRPIAVGTAEEDVKISSQINSSYRLLIDSEADVLLFVCALIDKRKKAVCYMPCGLSPLKAYKKLMENVTETPIYDLISSTSLERDQACIDFLESQGAVLLVPETLSPQFEIEGDNTWVIRVGWPSNEPQYATQRKTHRAQNNILVAYAGDQPTYPSGDSIVNQTELWPKDGASFRASVAILRPLYEVMLSEISLEMKSQVYLDWIQMHGIHGPRHVEAWTPSMVVQRANTYLLEVLQWSGEYTGSDSIPLPEVSHGFVTQNNLQSAVQEGILQVEDPDSDPPVPSPSLAPRPESVLTQVGFRPTTGHTYFALDEEFDTIPLICFISDQYDKVICFLEGQAALHFYQTLFSKITGRLAISPKTPNNDQAVEEAVLQFLSTSSPAILLLAYNTINLPSTLKEGSIDCCVYWGFSVPLKQVKRNRPLVNCSSTIIIMMASQQTLISGSKLFSKHPSFAIPLNLTENSIIAPSRNKTKSVLSSDKSTVNSLYASRVYNLARGSLSTEDAVRRANQYAARVLLHGNLEDGSETFPPVAGRPPVPRKTVEKFSLESMVDAGLLNIE</sequence>
<feature type="region of interest" description="Disordered" evidence="1">
    <location>
        <begin position="739"/>
        <end position="804"/>
    </location>
</feature>
<evidence type="ECO:0000256" key="1">
    <source>
        <dbReference type="SAM" id="MobiDB-lite"/>
    </source>
</evidence>
<dbReference type="EMBL" id="CAJMXA010002682">
    <property type="protein sequence ID" value="CAE6486006.1"/>
    <property type="molecule type" value="Genomic_DNA"/>
</dbReference>
<comment type="caution">
    <text evidence="2">The sequence shown here is derived from an EMBL/GenBank/DDBJ whole genome shotgun (WGS) entry which is preliminary data.</text>
</comment>
<proteinExistence type="predicted"/>
<feature type="region of interest" description="Disordered" evidence="1">
    <location>
        <begin position="355"/>
        <end position="385"/>
    </location>
</feature>
<evidence type="ECO:0000313" key="2">
    <source>
        <dbReference type="EMBL" id="CAE6486006.1"/>
    </source>
</evidence>
<organism evidence="2 3">
    <name type="scientific">Rhizoctonia solani</name>
    <dbReference type="NCBI Taxonomy" id="456999"/>
    <lineage>
        <taxon>Eukaryota</taxon>
        <taxon>Fungi</taxon>
        <taxon>Dikarya</taxon>
        <taxon>Basidiomycota</taxon>
        <taxon>Agaricomycotina</taxon>
        <taxon>Agaricomycetes</taxon>
        <taxon>Cantharellales</taxon>
        <taxon>Ceratobasidiaceae</taxon>
        <taxon>Rhizoctonia</taxon>
    </lineage>
</organism>
<protein>
    <submittedName>
        <fullName evidence="2">Uncharacterized protein</fullName>
    </submittedName>
</protein>
<dbReference type="Proteomes" id="UP000663853">
    <property type="component" value="Unassembled WGS sequence"/>
</dbReference>
<feature type="region of interest" description="Disordered" evidence="1">
    <location>
        <begin position="53"/>
        <end position="88"/>
    </location>
</feature>